<dbReference type="InterPro" id="IPR023426">
    <property type="entry name" value="Flap_endonuc"/>
</dbReference>
<comment type="caution">
    <text evidence="15">The sequence shown here is derived from an EMBL/GenBank/DDBJ whole genome shotgun (WGS) entry which is preliminary data.</text>
</comment>
<dbReference type="InterPro" id="IPR006086">
    <property type="entry name" value="XPG-I_dom"/>
</dbReference>
<feature type="binding site" evidence="12">
    <location>
        <position position="28"/>
    </location>
    <ligand>
        <name>Mg(2+)</name>
        <dbReference type="ChEBI" id="CHEBI:18420"/>
        <label>1</label>
    </ligand>
</feature>
<dbReference type="Pfam" id="PF00752">
    <property type="entry name" value="XPG_N"/>
    <property type="match status" value="1"/>
</dbReference>
<comment type="cofactor">
    <cofactor evidence="12">
        <name>Mg(2+)</name>
        <dbReference type="ChEBI" id="CHEBI:18420"/>
    </cofactor>
    <text evidence="12">Binds 2 magnesium ions per subunit. They probably participate in the reaction catalyzed by the enzyme. May bind an additional third magnesium ion after substrate binding.</text>
</comment>
<evidence type="ECO:0000259" key="14">
    <source>
        <dbReference type="SMART" id="SM00485"/>
    </source>
</evidence>
<dbReference type="FunFam" id="3.40.50.1010:FF:000016">
    <property type="entry name" value="Flap endonuclease 1"/>
    <property type="match status" value="1"/>
</dbReference>
<dbReference type="OrthoDB" id="9593at2157"/>
<comment type="function">
    <text evidence="10">Structure-specific nuclease with 5'-flap endonuclease and 5'-3' exonuclease activities involved in DNA replication and repair. During DNA replication, cleaves the 5'-overhanging flap structure that is generated by displacement synthesis when DNA polymerase encounters the 5'-end of a downstream Okazaki fragment. Binds the unpaired 3'-DNA end and kinks the DNA to facilitate 5' cleavage specificity. Cleaves one nucleotide into the double-stranded DNA from the junction in flap DNA, leaving a nick for ligation. Also involved in the base excision repair (BER) pathway. Acts as a genome stabilization factor that prevents flaps from equilibrating into structures that lead to duplications and deletions. Also possesses 5'-3' exonuclease activity on nicked or gapped double-stranded DNA.</text>
</comment>
<gene>
    <name evidence="12 15" type="primary">fen</name>
    <name evidence="15" type="ORF">DLD82_06200</name>
</gene>
<dbReference type="CDD" id="cd09867">
    <property type="entry name" value="PIN_FEN1"/>
    <property type="match status" value="1"/>
</dbReference>
<dbReference type="PRINTS" id="PR00853">
    <property type="entry name" value="XPGRADSUPER"/>
</dbReference>
<evidence type="ECO:0000256" key="8">
    <source>
        <dbReference type="ARBA" id="ARBA00022842"/>
    </source>
</evidence>
<dbReference type="GO" id="GO:0043137">
    <property type="term" value="P:DNA replication, removal of RNA primer"/>
    <property type="evidence" value="ECO:0007669"/>
    <property type="project" value="UniProtKB-UniRule"/>
</dbReference>
<dbReference type="SUPFAM" id="SSF47807">
    <property type="entry name" value="5' to 3' exonuclease, C-terminal subdomain"/>
    <property type="match status" value="1"/>
</dbReference>
<dbReference type="InterPro" id="IPR029060">
    <property type="entry name" value="PIN-like_dom_sf"/>
</dbReference>
<comment type="similarity">
    <text evidence="12">Belongs to the XPG/RAD2 endonuclease family. FEN1 subfamily.</text>
</comment>
<dbReference type="SUPFAM" id="SSF88723">
    <property type="entry name" value="PIN domain-like"/>
    <property type="match status" value="1"/>
</dbReference>
<organism evidence="15 16">
    <name type="scientific">Methanospirillum stamsii</name>
    <dbReference type="NCBI Taxonomy" id="1277351"/>
    <lineage>
        <taxon>Archaea</taxon>
        <taxon>Methanobacteriati</taxon>
        <taxon>Methanobacteriota</taxon>
        <taxon>Stenosarchaea group</taxon>
        <taxon>Methanomicrobia</taxon>
        <taxon>Methanomicrobiales</taxon>
        <taxon>Methanospirillaceae</taxon>
        <taxon>Methanospirillum</taxon>
    </lineage>
</organism>
<dbReference type="EMBL" id="QGMZ01000012">
    <property type="protein sequence ID" value="PWR75170.1"/>
    <property type="molecule type" value="Genomic_DNA"/>
</dbReference>
<comment type="subunit">
    <text evidence="11 12">Interacts with PCNA. PCNA stimulates the nuclease activity without altering cleavage specificity.</text>
</comment>
<evidence type="ECO:0000256" key="2">
    <source>
        <dbReference type="ARBA" id="ARBA00022722"/>
    </source>
</evidence>
<proteinExistence type="inferred from homology"/>
<evidence type="ECO:0000256" key="10">
    <source>
        <dbReference type="ARBA" id="ARBA00024702"/>
    </source>
</evidence>
<evidence type="ECO:0000256" key="5">
    <source>
        <dbReference type="ARBA" id="ARBA00022763"/>
    </source>
</evidence>
<reference evidence="15 16" key="1">
    <citation type="submission" date="2018-05" db="EMBL/GenBank/DDBJ databases">
        <title>Draft genome of Methanospirillum stamsii Pt1.</title>
        <authorList>
            <person name="Dueholm M.S."/>
            <person name="Nielsen P.H."/>
            <person name="Bakmann L.F."/>
            <person name="Otzen D.E."/>
        </authorList>
    </citation>
    <scope>NUCLEOTIDE SEQUENCE [LARGE SCALE GENOMIC DNA]</scope>
    <source>
        <strain evidence="15 16">Pt1</strain>
    </source>
</reference>
<dbReference type="GO" id="GO:0017108">
    <property type="term" value="F:5'-flap endonuclease activity"/>
    <property type="evidence" value="ECO:0007669"/>
    <property type="project" value="UniProtKB-UniRule"/>
</dbReference>
<dbReference type="NCBIfam" id="TIGR03674">
    <property type="entry name" value="fen_arch"/>
    <property type="match status" value="1"/>
</dbReference>
<dbReference type="InterPro" id="IPR036279">
    <property type="entry name" value="5-3_exonuclease_C_sf"/>
</dbReference>
<feature type="binding site" evidence="12">
    <location>
        <position position="81"/>
    </location>
    <ligand>
        <name>Mg(2+)</name>
        <dbReference type="ChEBI" id="CHEBI:18420"/>
        <label>1</label>
    </ligand>
</feature>
<accession>A0A2V2N901</accession>
<keyword evidence="5 12" id="KW-0227">DNA damage</keyword>
<feature type="region of interest" description="Interaction with PCNA" evidence="12">
    <location>
        <begin position="325"/>
        <end position="333"/>
    </location>
</feature>
<dbReference type="HAMAP" id="MF_00614">
    <property type="entry name" value="Fen"/>
    <property type="match status" value="1"/>
</dbReference>
<dbReference type="InterPro" id="IPR008918">
    <property type="entry name" value="HhH2"/>
</dbReference>
<evidence type="ECO:0000256" key="11">
    <source>
        <dbReference type="ARBA" id="ARBA00065981"/>
    </source>
</evidence>
<dbReference type="PANTHER" id="PTHR11081:SF9">
    <property type="entry name" value="FLAP ENDONUCLEASE 1"/>
    <property type="match status" value="1"/>
</dbReference>
<name>A0A2V2N901_9EURY</name>
<evidence type="ECO:0000256" key="1">
    <source>
        <dbReference type="ARBA" id="ARBA00022705"/>
    </source>
</evidence>
<dbReference type="Proteomes" id="UP000245934">
    <property type="component" value="Unassembled WGS sequence"/>
</dbReference>
<keyword evidence="16" id="KW-1185">Reference proteome</keyword>
<feature type="binding site" evidence="12">
    <location>
        <position position="235"/>
    </location>
    <ligand>
        <name>Mg(2+)</name>
        <dbReference type="ChEBI" id="CHEBI:18420"/>
        <label>2</label>
    </ligand>
</feature>
<evidence type="ECO:0000256" key="9">
    <source>
        <dbReference type="ARBA" id="ARBA00023204"/>
    </source>
</evidence>
<dbReference type="GO" id="GO:0003677">
    <property type="term" value="F:DNA binding"/>
    <property type="evidence" value="ECO:0007669"/>
    <property type="project" value="UniProtKB-UniRule"/>
</dbReference>
<evidence type="ECO:0000313" key="15">
    <source>
        <dbReference type="EMBL" id="PWR75170.1"/>
    </source>
</evidence>
<dbReference type="InterPro" id="IPR006084">
    <property type="entry name" value="XPG/Rad2"/>
</dbReference>
<keyword evidence="2 12" id="KW-0540">Nuclease</keyword>
<feature type="domain" description="XPG-I" evidence="13">
    <location>
        <begin position="141"/>
        <end position="220"/>
    </location>
</feature>
<keyword evidence="7 12" id="KW-0269">Exonuclease</keyword>
<keyword evidence="4 12" id="KW-0255">Endonuclease</keyword>
<dbReference type="GO" id="GO:0008409">
    <property type="term" value="F:5'-3' exonuclease activity"/>
    <property type="evidence" value="ECO:0007669"/>
    <property type="project" value="UniProtKB-UniRule"/>
</dbReference>
<feature type="domain" description="XPG N-terminal" evidence="14">
    <location>
        <begin position="1"/>
        <end position="102"/>
    </location>
</feature>
<dbReference type="InterPro" id="IPR019973">
    <property type="entry name" value="Flap_endonuc_arc"/>
</dbReference>
<dbReference type="InterPro" id="IPR006085">
    <property type="entry name" value="XPG_DNA_repair_N"/>
</dbReference>
<dbReference type="PROSITE" id="PS00841">
    <property type="entry name" value="XPG_1"/>
    <property type="match status" value="1"/>
</dbReference>
<dbReference type="InterPro" id="IPR019974">
    <property type="entry name" value="XPG_CS"/>
</dbReference>
<keyword evidence="6 12" id="KW-0378">Hydrolase</keyword>
<comment type="function">
    <text evidence="12">Structure-specific nuclease with 5'-flap endonuclease and 5'-3' exonuclease activities involved in DNA replication and repair. During DNA replication, cleaves the 5'-overhanging flap structure that is generated by displacement synthesis when DNA polymerase encounters the 5'-end of a downstream Okazaki fragment. Binds the unpaired 3'-DNA end and kinks the DNA to facilitate 5' cleavage specificity. Cleaves one nucleotide into the double-stranded DNA from the junction in flap DNA, leaving a nick for ligation. Also involved in the base excision repair (BER) pathway. Acts as a genome stabilization factor that prevents flaps from equilibrating into structurs that lead to duplications and deletions. Also possesses 5'-3' exonuclease activity on nicked or gapped double-stranded DNA.</text>
</comment>
<sequence>MGVALKDILTEFKHPAGQDELTGVAAVDTFNALYQFLSIIRQPDGTPLMDDEGRVTSHLSGLFFRTANFLQQGIRPVFVFDGKPPEMKSSTIQDRRDIRDESKEKWDEAKRKGDLTGAFRYAMSSSVVDEHIISSARTLLQFMGLPVVNAPSEGEAQAAYMARKGDVDYVISQDYDTLLFGTPVLVRNLTISGKRRIHGRQVTIQPERITLSDVLQTLEISREDLVDIAILTGTDFNPGIKGIGAKTGLKKVKNGEFDGIIRDKSPGFDPEPVRLFFQKPPVTDSYNLETSPVDRDGVFSFLCDEYSFSPDRVNPVLDKIAKKEKQKTLESWF</sequence>
<comment type="caution">
    <text evidence="12">Lacks conserved residue(s) required for the propagation of feature annotation.</text>
</comment>
<dbReference type="GO" id="GO:0006281">
    <property type="term" value="P:DNA repair"/>
    <property type="evidence" value="ECO:0007669"/>
    <property type="project" value="UniProtKB-UniRule"/>
</dbReference>
<keyword evidence="8 12" id="KW-0460">Magnesium</keyword>
<feature type="binding site" evidence="12">
    <location>
        <position position="176"/>
    </location>
    <ligand>
        <name>Mg(2+)</name>
        <dbReference type="ChEBI" id="CHEBI:18420"/>
        <label>2</label>
    </ligand>
</feature>
<evidence type="ECO:0000256" key="4">
    <source>
        <dbReference type="ARBA" id="ARBA00022759"/>
    </source>
</evidence>
<dbReference type="GO" id="GO:0000287">
    <property type="term" value="F:magnesium ion binding"/>
    <property type="evidence" value="ECO:0007669"/>
    <property type="project" value="UniProtKB-UniRule"/>
</dbReference>
<dbReference type="SMART" id="SM00485">
    <property type="entry name" value="XPGN"/>
    <property type="match status" value="1"/>
</dbReference>
<dbReference type="SMART" id="SM00279">
    <property type="entry name" value="HhH2"/>
    <property type="match status" value="1"/>
</dbReference>
<feature type="binding site" evidence="12">
    <location>
        <position position="174"/>
    </location>
    <ligand>
        <name>Mg(2+)</name>
        <dbReference type="ChEBI" id="CHEBI:18420"/>
        <label>2</label>
    </ligand>
</feature>
<dbReference type="SMART" id="SM00484">
    <property type="entry name" value="XPGI"/>
    <property type="match status" value="1"/>
</dbReference>
<dbReference type="Gene3D" id="1.10.150.20">
    <property type="entry name" value="5' to 3' exonuclease, C-terminal subdomain"/>
    <property type="match status" value="1"/>
</dbReference>
<dbReference type="Pfam" id="PF00867">
    <property type="entry name" value="XPG_I"/>
    <property type="match status" value="1"/>
</dbReference>
<evidence type="ECO:0000256" key="3">
    <source>
        <dbReference type="ARBA" id="ARBA00022723"/>
    </source>
</evidence>
<keyword evidence="1 12" id="KW-0235">DNA replication</keyword>
<feature type="binding site" evidence="12">
    <location>
        <position position="153"/>
    </location>
    <ligand>
        <name>Mg(2+)</name>
        <dbReference type="ChEBI" id="CHEBI:18420"/>
        <label>1</label>
    </ligand>
</feature>
<dbReference type="RefSeq" id="WP_109940248.1">
    <property type="nucleotide sequence ID" value="NZ_CP176366.1"/>
</dbReference>
<evidence type="ECO:0000256" key="7">
    <source>
        <dbReference type="ARBA" id="ARBA00022839"/>
    </source>
</evidence>
<dbReference type="Gene3D" id="3.40.50.1010">
    <property type="entry name" value="5'-nuclease"/>
    <property type="match status" value="1"/>
</dbReference>
<feature type="binding site" evidence="12">
    <location>
        <position position="155"/>
    </location>
    <ligand>
        <name>Mg(2+)</name>
        <dbReference type="ChEBI" id="CHEBI:18420"/>
        <label>1</label>
    </ligand>
</feature>
<keyword evidence="3 12" id="KW-0479">Metal-binding</keyword>
<evidence type="ECO:0000313" key="16">
    <source>
        <dbReference type="Proteomes" id="UP000245934"/>
    </source>
</evidence>
<evidence type="ECO:0000256" key="6">
    <source>
        <dbReference type="ARBA" id="ARBA00022801"/>
    </source>
</evidence>
<dbReference type="EC" id="3.1.-.-" evidence="12"/>
<evidence type="ECO:0000256" key="12">
    <source>
        <dbReference type="HAMAP-Rule" id="MF_00614"/>
    </source>
</evidence>
<dbReference type="PANTHER" id="PTHR11081">
    <property type="entry name" value="FLAP ENDONUCLEASE FAMILY MEMBER"/>
    <property type="match status" value="1"/>
</dbReference>
<evidence type="ECO:0000259" key="13">
    <source>
        <dbReference type="SMART" id="SM00484"/>
    </source>
</evidence>
<keyword evidence="9 12" id="KW-0234">DNA repair</keyword>
<dbReference type="AlphaFoldDB" id="A0A2V2N901"/>
<dbReference type="GeneID" id="97609022"/>
<protein>
    <recommendedName>
        <fullName evidence="12">Flap endonuclease 1</fullName>
        <shortName evidence="12">FEN-1</shortName>
        <ecNumber evidence="12">3.1.-.-</ecNumber>
    </recommendedName>
    <alternativeName>
        <fullName evidence="12">Flap structure-specific endonuclease 1</fullName>
    </alternativeName>
</protein>